<dbReference type="AlphaFoldDB" id="A0A9N8VJ13"/>
<feature type="non-terminal residue" evidence="9">
    <location>
        <position position="1"/>
    </location>
</feature>
<feature type="domain" description="Pyrroline-5-carboxylate reductase catalytic N-terminal" evidence="8">
    <location>
        <begin position="975"/>
        <end position="1065"/>
    </location>
</feature>
<dbReference type="EMBL" id="CAJVPS010000100">
    <property type="protein sequence ID" value="CAG8451705.1"/>
    <property type="molecule type" value="Genomic_DNA"/>
</dbReference>
<evidence type="ECO:0000313" key="9">
    <source>
        <dbReference type="EMBL" id="CAG8451705.1"/>
    </source>
</evidence>
<evidence type="ECO:0000256" key="6">
    <source>
        <dbReference type="ARBA" id="ARBA00023034"/>
    </source>
</evidence>
<proteinExistence type="inferred from homology"/>
<dbReference type="PANTHER" id="PTHR31658:SF0">
    <property type="entry name" value="CONSERVED OLIGOMERIC GOLGI COMPLEX SUBUNIT 1"/>
    <property type="match status" value="1"/>
</dbReference>
<dbReference type="GO" id="GO:0015031">
    <property type="term" value="P:protein transport"/>
    <property type="evidence" value="ECO:0007669"/>
    <property type="project" value="UniProtKB-KW"/>
</dbReference>
<evidence type="ECO:0000256" key="3">
    <source>
        <dbReference type="ARBA" id="ARBA00020978"/>
    </source>
</evidence>
<dbReference type="GO" id="GO:0000139">
    <property type="term" value="C:Golgi membrane"/>
    <property type="evidence" value="ECO:0007669"/>
    <property type="project" value="UniProtKB-SubCell"/>
</dbReference>
<sequence>MATKVPIAQPDFSSTLDADELFVRNSISELRDMEKNIRIDIENKKQELRLMVGERYRDLIDAADSIVNMRHSALSIQEELYKMQDSCNVYSLKQTVSAQIDEDKKGTKAISNHNIDDRKYHLYSSAAQIKLLVDVPEQIWRSLENHKYLNASRLYLIAKLVYKNLQLHNDDAPFSVSITFPVVQRQWDAVSHFKTQILQKSTQYLKVVEQSEQSLAETLSAIMLLDDVTMKDVFRIFLEMRKSSLLQILNKSEKDSLSLLERLRDMIRIVRATIFQIGLVFMRTGNEKSLFESYLHQLQQGFTIQEDNIQSAVTVMSPRESKSSLTRLYSPSTNIHLLIRYLPESIQTFTPFLHTTGTRGQFPQEDIRMHTNHWVDLVVEEFRGKLGSLLANFTSVTDLYELRKAVWEMLKEDELSNIGGLISQEPKGERIHRTSLGFILTLQKTNWSWCFVCNIVLNKTFSIWNDVLREGFNQRFEDIILSSLALLSSQPENISKNYLPRIQITTNEERHLGKFIWEQSNIILSDTSKLIGDGSTLKTRIQSLVYSQTSCVHDAKESFDKILKDMLLDLQSTFSLTGFTTKDGNDDLFNAISDTEKLFVFFQDALIRSVESYRDKLNDLLNENIEILGKDQKVDEEEAINCLSRRLLIGRIAQAIACDSVYLASAFNARAINGEDKHFRRSSGPDSRILSLSRMLLEVYTNAHYLWIGWVVRKAQKTIQIFLNSSPWKEANMQTLVWEVVQDKSNGEVEESEKLRLPSQPSSILMNCLFNVCQEINRIGSPTLNKTIIRNLLKSLSKAIFALYESFINNPEQFKNVSEKGAIQMLYDVKFLNKVFEGCWSFHLNINHGNQNLFIWDDATNPRGLPEIVEKISNDIKLKIDPIDLAVFEPYINKNVERHYTRSAILLGLLLQLNPKISDTRRKGLGIQDYHNVLPVVPQAARFTLLPLSQGCGTMGVAILSGILDSIGDTATVETSLSSDTTNQTAFFAPRKFFACVSHEESAQRLARVFTDEKVTILTRKNVTGVKESQVILLCSKPQVAKTILTEEGMFEALENKVLISILAGVQIDQIKQWVPASTKIIRAMPNTCCR</sequence>
<dbReference type="Pfam" id="PF08700">
    <property type="entry name" value="VPS51_Exo84_N"/>
    <property type="match status" value="1"/>
</dbReference>
<dbReference type="PANTHER" id="PTHR31658">
    <property type="entry name" value="CONSERVED OLIGOMERIC GOLGI COMPLEX SUBUNIT 1"/>
    <property type="match status" value="1"/>
</dbReference>
<keyword evidence="7" id="KW-0472">Membrane</keyword>
<dbReference type="InterPro" id="IPR033370">
    <property type="entry name" value="COG1"/>
</dbReference>
<comment type="caution">
    <text evidence="9">The sequence shown here is derived from an EMBL/GenBank/DDBJ whole genome shotgun (WGS) entry which is preliminary data.</text>
</comment>
<keyword evidence="5" id="KW-0653">Protein transport</keyword>
<dbReference type="GO" id="GO:0006891">
    <property type="term" value="P:intra-Golgi vesicle-mediated transport"/>
    <property type="evidence" value="ECO:0007669"/>
    <property type="project" value="InterPro"/>
</dbReference>
<dbReference type="OrthoDB" id="46189at2759"/>
<evidence type="ECO:0000313" key="10">
    <source>
        <dbReference type="Proteomes" id="UP000789508"/>
    </source>
</evidence>
<evidence type="ECO:0000256" key="4">
    <source>
        <dbReference type="ARBA" id="ARBA00022448"/>
    </source>
</evidence>
<evidence type="ECO:0000259" key="8">
    <source>
        <dbReference type="Pfam" id="PF03807"/>
    </source>
</evidence>
<organism evidence="9 10">
    <name type="scientific">Ambispora leptoticha</name>
    <dbReference type="NCBI Taxonomy" id="144679"/>
    <lineage>
        <taxon>Eukaryota</taxon>
        <taxon>Fungi</taxon>
        <taxon>Fungi incertae sedis</taxon>
        <taxon>Mucoromycota</taxon>
        <taxon>Glomeromycotina</taxon>
        <taxon>Glomeromycetes</taxon>
        <taxon>Archaeosporales</taxon>
        <taxon>Ambisporaceae</taxon>
        <taxon>Ambispora</taxon>
    </lineage>
</organism>
<dbReference type="SUPFAM" id="SSF51735">
    <property type="entry name" value="NAD(P)-binding Rossmann-fold domains"/>
    <property type="match status" value="1"/>
</dbReference>
<protein>
    <recommendedName>
        <fullName evidence="3">Conserved oligomeric Golgi complex subunit 1</fullName>
    </recommendedName>
</protein>
<name>A0A9N8VJ13_9GLOM</name>
<comment type="subcellular location">
    <subcellularLocation>
        <location evidence="1">Golgi apparatus membrane</location>
        <topology evidence="1">Peripheral membrane protein</topology>
    </subcellularLocation>
</comment>
<reference evidence="9" key="1">
    <citation type="submission" date="2021-06" db="EMBL/GenBank/DDBJ databases">
        <authorList>
            <person name="Kallberg Y."/>
            <person name="Tangrot J."/>
            <person name="Rosling A."/>
        </authorList>
    </citation>
    <scope>NUCLEOTIDE SEQUENCE</scope>
    <source>
        <strain evidence="9">FL130A</strain>
    </source>
</reference>
<evidence type="ECO:0000256" key="1">
    <source>
        <dbReference type="ARBA" id="ARBA00004395"/>
    </source>
</evidence>
<accession>A0A9N8VJ13</accession>
<dbReference type="Gene3D" id="3.40.50.720">
    <property type="entry name" value="NAD(P)-binding Rossmann-like Domain"/>
    <property type="match status" value="1"/>
</dbReference>
<comment type="similarity">
    <text evidence="2">Belongs to the COG1 family.</text>
</comment>
<dbReference type="InterPro" id="IPR036291">
    <property type="entry name" value="NAD(P)-bd_dom_sf"/>
</dbReference>
<evidence type="ECO:0000256" key="7">
    <source>
        <dbReference type="ARBA" id="ARBA00023136"/>
    </source>
</evidence>
<dbReference type="Pfam" id="PF03807">
    <property type="entry name" value="F420_oxidored"/>
    <property type="match status" value="1"/>
</dbReference>
<dbReference type="Proteomes" id="UP000789508">
    <property type="component" value="Unassembled WGS sequence"/>
</dbReference>
<keyword evidence="10" id="KW-1185">Reference proteome</keyword>
<keyword evidence="6" id="KW-0333">Golgi apparatus</keyword>
<dbReference type="InterPro" id="IPR028939">
    <property type="entry name" value="P5C_Rdtase_cat_N"/>
</dbReference>
<evidence type="ECO:0000256" key="5">
    <source>
        <dbReference type="ARBA" id="ARBA00022927"/>
    </source>
</evidence>
<keyword evidence="4" id="KW-0813">Transport</keyword>
<evidence type="ECO:0000256" key="2">
    <source>
        <dbReference type="ARBA" id="ARBA00006653"/>
    </source>
</evidence>
<dbReference type="GO" id="GO:0017119">
    <property type="term" value="C:Golgi transport complex"/>
    <property type="evidence" value="ECO:0007669"/>
    <property type="project" value="InterPro"/>
</dbReference>
<gene>
    <name evidence="9" type="ORF">ALEPTO_LOCUS1046</name>
</gene>